<keyword evidence="4 8" id="KW-0812">Transmembrane</keyword>
<proteinExistence type="inferred from homology"/>
<dbReference type="GeneID" id="9042111"/>
<feature type="transmembrane region" description="Helical" evidence="8">
    <location>
        <begin position="275"/>
        <end position="295"/>
    </location>
</feature>
<evidence type="ECO:0000256" key="3">
    <source>
        <dbReference type="ARBA" id="ARBA00022448"/>
    </source>
</evidence>
<feature type="transmembrane region" description="Helical" evidence="8">
    <location>
        <begin position="113"/>
        <end position="132"/>
    </location>
</feature>
<dbReference type="OrthoDB" id="411344at2759"/>
<keyword evidence="3" id="KW-0813">Transport</keyword>
<keyword evidence="5 8" id="KW-1133">Transmembrane helix</keyword>
<evidence type="ECO:0000256" key="1">
    <source>
        <dbReference type="ARBA" id="ARBA00004141"/>
    </source>
</evidence>
<comment type="subcellular location">
    <subcellularLocation>
        <location evidence="1">Membrane</location>
        <topology evidence="1">Multi-pass membrane protein</topology>
    </subcellularLocation>
</comment>
<dbReference type="InterPro" id="IPR036259">
    <property type="entry name" value="MFS_trans_sf"/>
</dbReference>
<reference evidence="9 10" key="1">
    <citation type="submission" date="2008-07" db="EMBL/GenBank/DDBJ databases">
        <authorList>
            <person name="El-Sayed N."/>
            <person name="Caler E."/>
            <person name="Inman J."/>
            <person name="Amedeo P."/>
            <person name="Hass B."/>
            <person name="Wortman J."/>
        </authorList>
    </citation>
    <scope>NUCLEOTIDE SEQUENCE [LARGE SCALE GENOMIC DNA]</scope>
    <source>
        <strain evidence="10">ATCC 50983 / TXsc</strain>
    </source>
</reference>
<dbReference type="InParanoid" id="C5L6G4"/>
<dbReference type="RefSeq" id="XP_002775809.1">
    <property type="nucleotide sequence ID" value="XM_002775763.1"/>
</dbReference>
<dbReference type="PANTHER" id="PTHR10332">
    <property type="entry name" value="EQUILIBRATIVE NUCLEOSIDE TRANSPORTER"/>
    <property type="match status" value="1"/>
</dbReference>
<name>C5L6G4_PERM5</name>
<evidence type="ECO:0000256" key="6">
    <source>
        <dbReference type="ARBA" id="ARBA00023136"/>
    </source>
</evidence>
<evidence type="ECO:0000256" key="2">
    <source>
        <dbReference type="ARBA" id="ARBA00007965"/>
    </source>
</evidence>
<accession>C5L6G4</accession>
<dbReference type="EMBL" id="GG679769">
    <property type="protein sequence ID" value="EER07625.1"/>
    <property type="molecule type" value="Genomic_DNA"/>
</dbReference>
<feature type="compositionally biased region" description="Polar residues" evidence="7">
    <location>
        <begin position="1"/>
        <end position="10"/>
    </location>
</feature>
<feature type="region of interest" description="Disordered" evidence="7">
    <location>
        <begin position="1"/>
        <end position="32"/>
    </location>
</feature>
<feature type="transmembrane region" description="Helical" evidence="8">
    <location>
        <begin position="340"/>
        <end position="362"/>
    </location>
</feature>
<dbReference type="GO" id="GO:0005337">
    <property type="term" value="F:nucleoside transmembrane transporter activity"/>
    <property type="evidence" value="ECO:0007669"/>
    <property type="project" value="InterPro"/>
</dbReference>
<dbReference type="PANTHER" id="PTHR10332:SF10">
    <property type="entry name" value="EQUILIBRATIVE NUCLEOSIDE TRANSPORTER 4"/>
    <property type="match status" value="1"/>
</dbReference>
<dbReference type="Pfam" id="PF01733">
    <property type="entry name" value="Nucleoside_tran"/>
    <property type="match status" value="1"/>
</dbReference>
<evidence type="ECO:0000256" key="4">
    <source>
        <dbReference type="ARBA" id="ARBA00022692"/>
    </source>
</evidence>
<comment type="similarity">
    <text evidence="2">Belongs to the SLC29A/ENT transporter (TC 2.A.57) family.</text>
</comment>
<dbReference type="GO" id="GO:0005886">
    <property type="term" value="C:plasma membrane"/>
    <property type="evidence" value="ECO:0007669"/>
    <property type="project" value="TreeGrafter"/>
</dbReference>
<evidence type="ECO:0000313" key="9">
    <source>
        <dbReference type="EMBL" id="EER07625.1"/>
    </source>
</evidence>
<evidence type="ECO:0000256" key="7">
    <source>
        <dbReference type="SAM" id="MobiDB-lite"/>
    </source>
</evidence>
<feature type="transmembrane region" description="Helical" evidence="8">
    <location>
        <begin position="144"/>
        <end position="162"/>
    </location>
</feature>
<dbReference type="AlphaFoldDB" id="C5L6G4"/>
<evidence type="ECO:0000256" key="5">
    <source>
        <dbReference type="ARBA" id="ARBA00022989"/>
    </source>
</evidence>
<keyword evidence="6 8" id="KW-0472">Membrane</keyword>
<dbReference type="InterPro" id="IPR002259">
    <property type="entry name" value="Eqnu_transpt"/>
</dbReference>
<keyword evidence="10" id="KW-1185">Reference proteome</keyword>
<evidence type="ECO:0000256" key="8">
    <source>
        <dbReference type="SAM" id="Phobius"/>
    </source>
</evidence>
<gene>
    <name evidence="9" type="ORF">Pmar_PMAR024029</name>
</gene>
<sequence length="437" mass="48212">MSSTAESPSLATKDESMSDIEDGGSIKNNDDKIMESKQPPKVDWSLLAQFLILGFVALAPWNFVLADLPYLDSKFHNHFSSTVPIIYSVAVNVAQLLLIWVGNKFSFAPRFDWGCGILAVFNILLAVVAMTIGDGNPCTNEGLGFGLALVCVFLLGFGHALMESSSFGLAALCPTSCMIADMTGEGVAGLVGWPINMLLQVIFDAGNVRRQQEWQCLVFFCVTSVITVFVIPMYRCITSKHPYMREVLKIEEKRKTASLKTRQTRRPVIYIVKDILPMALCAWGTMGVTFVVFPAQVSYWKSEDPTNTGFVAQVIYTFQVVDTIGRFAPSLKFDMPEWCLMIWVTARLIYIPLFICVSLYPMLVPFYYDWFKHLIMGCFALTNGSGCTLSMMKGPTHAKGSSEEEVSGYVMAFGLISGILTGSIFGLIANICLGQST</sequence>
<protein>
    <submittedName>
        <fullName evidence="9">Equilibrative nucleoside transporter, putative</fullName>
    </submittedName>
</protein>
<feature type="transmembrane region" description="Helical" evidence="8">
    <location>
        <begin position="412"/>
        <end position="433"/>
    </location>
</feature>
<dbReference type="Proteomes" id="UP000007800">
    <property type="component" value="Unassembled WGS sequence"/>
</dbReference>
<feature type="transmembrane region" description="Helical" evidence="8">
    <location>
        <begin position="44"/>
        <end position="64"/>
    </location>
</feature>
<dbReference type="SUPFAM" id="SSF103473">
    <property type="entry name" value="MFS general substrate transporter"/>
    <property type="match status" value="1"/>
</dbReference>
<evidence type="ECO:0000313" key="10">
    <source>
        <dbReference type="Proteomes" id="UP000007800"/>
    </source>
</evidence>
<feature type="transmembrane region" description="Helical" evidence="8">
    <location>
        <begin position="214"/>
        <end position="234"/>
    </location>
</feature>
<organism evidence="10">
    <name type="scientific">Perkinsus marinus (strain ATCC 50983 / TXsc)</name>
    <dbReference type="NCBI Taxonomy" id="423536"/>
    <lineage>
        <taxon>Eukaryota</taxon>
        <taxon>Sar</taxon>
        <taxon>Alveolata</taxon>
        <taxon>Perkinsozoa</taxon>
        <taxon>Perkinsea</taxon>
        <taxon>Perkinsida</taxon>
        <taxon>Perkinsidae</taxon>
        <taxon>Perkinsus</taxon>
    </lineage>
</organism>
<feature type="transmembrane region" description="Helical" evidence="8">
    <location>
        <begin position="374"/>
        <end position="392"/>
    </location>
</feature>
<feature type="transmembrane region" description="Helical" evidence="8">
    <location>
        <begin position="84"/>
        <end position="101"/>
    </location>
</feature>